<organism evidence="2 3">
    <name type="scientific">Tardiphaga robiniae</name>
    <dbReference type="NCBI Taxonomy" id="943830"/>
    <lineage>
        <taxon>Bacteria</taxon>
        <taxon>Pseudomonadati</taxon>
        <taxon>Pseudomonadota</taxon>
        <taxon>Alphaproteobacteria</taxon>
        <taxon>Hyphomicrobiales</taxon>
        <taxon>Nitrobacteraceae</taxon>
        <taxon>Tardiphaga</taxon>
    </lineage>
</organism>
<dbReference type="Proteomes" id="UP000076574">
    <property type="component" value="Unassembled WGS sequence"/>
</dbReference>
<keyword evidence="1" id="KW-1133">Transmembrane helix</keyword>
<feature type="transmembrane region" description="Helical" evidence="1">
    <location>
        <begin position="103"/>
        <end position="122"/>
    </location>
</feature>
<protein>
    <submittedName>
        <fullName evidence="2">Uncharacterized protein</fullName>
    </submittedName>
</protein>
<sequence length="159" mass="16917">MFANGADAESDCDSAISGLSAALFAYSIGSLLRDDLGISSRHVRSTTLHCPGLIALLLALEFLSTNWTTPLQDSGMPHRDAFMDKIAPHKVTKADIVFSVGRGLVMAAAIIGATYFLGSWYLGGSDLESIYQTESYNDASTTPRIEHATAPGTTEEATQ</sequence>
<evidence type="ECO:0000313" key="2">
    <source>
        <dbReference type="EMBL" id="KZD20303.1"/>
    </source>
</evidence>
<keyword evidence="3" id="KW-1185">Reference proteome</keyword>
<dbReference type="EMBL" id="LVYV01000056">
    <property type="protein sequence ID" value="KZD20303.1"/>
    <property type="molecule type" value="Genomic_DNA"/>
</dbReference>
<name>A0A163X1Y4_9BRAD</name>
<evidence type="ECO:0000313" key="3">
    <source>
        <dbReference type="Proteomes" id="UP000076574"/>
    </source>
</evidence>
<comment type="caution">
    <text evidence="2">The sequence shown here is derived from an EMBL/GenBank/DDBJ whole genome shotgun (WGS) entry which is preliminary data.</text>
</comment>
<reference evidence="2 3" key="1">
    <citation type="submission" date="2016-03" db="EMBL/GenBank/DDBJ databases">
        <title>Microsymbionts genomes from the relict species Vavilovia formosa (Stev.) Fed.</title>
        <authorList>
            <person name="Kopat V."/>
            <person name="Chirak E."/>
            <person name="Kimeklis A."/>
            <person name="Andronov E."/>
        </authorList>
    </citation>
    <scope>NUCLEOTIDE SEQUENCE [LARGE SCALE GENOMIC DNA]</scope>
    <source>
        <strain evidence="2 3">Vaf07</strain>
    </source>
</reference>
<keyword evidence="1" id="KW-0812">Transmembrane</keyword>
<proteinExistence type="predicted"/>
<gene>
    <name evidence="2" type="ORF">A4A58_18825</name>
</gene>
<accession>A0A163X1Y4</accession>
<evidence type="ECO:0000256" key="1">
    <source>
        <dbReference type="SAM" id="Phobius"/>
    </source>
</evidence>
<keyword evidence="1" id="KW-0472">Membrane</keyword>
<dbReference type="AlphaFoldDB" id="A0A163X1Y4"/>